<dbReference type="InterPro" id="IPR024530">
    <property type="entry name" value="QSregVF_b"/>
</dbReference>
<dbReference type="Pfam" id="PF12843">
    <property type="entry name" value="QSregVF_b"/>
    <property type="match status" value="1"/>
</dbReference>
<evidence type="ECO:0000313" key="3">
    <source>
        <dbReference type="Proteomes" id="UP000249518"/>
    </source>
</evidence>
<accession>A0A328WRG7</accession>
<keyword evidence="3" id="KW-1185">Reference proteome</keyword>
<evidence type="ECO:0000313" key="2">
    <source>
        <dbReference type="EMBL" id="RAR48922.1"/>
    </source>
</evidence>
<protein>
    <recommendedName>
        <fullName evidence="4">DUF3820 family protein</fullName>
    </recommendedName>
</protein>
<gene>
    <name evidence="2" type="ORF">B0I10_10458</name>
</gene>
<name>A0A328WRG7_9FLAO</name>
<dbReference type="EMBL" id="QLSV01000004">
    <property type="protein sequence ID" value="RAR48922.1"/>
    <property type="molecule type" value="Genomic_DNA"/>
</dbReference>
<dbReference type="Proteomes" id="UP000249518">
    <property type="component" value="Unassembled WGS sequence"/>
</dbReference>
<comment type="caution">
    <text evidence="2">The sequence shown here is derived from an EMBL/GenBank/DDBJ whole genome shotgun (WGS) entry which is preliminary data.</text>
</comment>
<feature type="region of interest" description="Disordered" evidence="1">
    <location>
        <begin position="1"/>
        <end position="20"/>
    </location>
</feature>
<sequence>MSAIGKQTTDNGQPSMDQQKQLIKLAHTKMPFGKYEGRYLIDLPEYYVVWYHNKGFPKGELGQQLQLIYELKLNGLEHLIRTIKIKFPKP</sequence>
<dbReference type="AlphaFoldDB" id="A0A328WRG7"/>
<evidence type="ECO:0000256" key="1">
    <source>
        <dbReference type="SAM" id="MobiDB-lite"/>
    </source>
</evidence>
<organism evidence="2 3">
    <name type="scientific">Flavobacterium lacus</name>
    <dbReference type="NCBI Taxonomy" id="1353778"/>
    <lineage>
        <taxon>Bacteria</taxon>
        <taxon>Pseudomonadati</taxon>
        <taxon>Bacteroidota</taxon>
        <taxon>Flavobacteriia</taxon>
        <taxon>Flavobacteriales</taxon>
        <taxon>Flavobacteriaceae</taxon>
        <taxon>Flavobacterium</taxon>
    </lineage>
</organism>
<proteinExistence type="predicted"/>
<evidence type="ECO:0008006" key="4">
    <source>
        <dbReference type="Google" id="ProtNLM"/>
    </source>
</evidence>
<reference evidence="2 3" key="1">
    <citation type="submission" date="2018-06" db="EMBL/GenBank/DDBJ databases">
        <title>Genomic Encyclopedia of Type Strains, Phase III (KMG-III): the genomes of soil and plant-associated and newly described type strains.</title>
        <authorList>
            <person name="Whitman W."/>
        </authorList>
    </citation>
    <scope>NUCLEOTIDE SEQUENCE [LARGE SCALE GENOMIC DNA]</scope>
    <source>
        <strain evidence="2 3">CGMCC 1.12504</strain>
    </source>
</reference>